<reference evidence="2" key="1">
    <citation type="journal article" date="2019" name="Int. J. Syst. Evol. Microbiol.">
        <title>The Global Catalogue of Microorganisms (GCM) 10K type strain sequencing project: providing services to taxonomists for standard genome sequencing and annotation.</title>
        <authorList>
            <consortium name="The Broad Institute Genomics Platform"/>
            <consortium name="The Broad Institute Genome Sequencing Center for Infectious Disease"/>
            <person name="Wu L."/>
            <person name="Ma J."/>
        </authorList>
    </citation>
    <scope>NUCLEOTIDE SEQUENCE [LARGE SCALE GENOMIC DNA]</scope>
    <source>
        <strain evidence="2">JCM 13006</strain>
    </source>
</reference>
<proteinExistence type="predicted"/>
<dbReference type="EMBL" id="BAABIS010000001">
    <property type="protein sequence ID" value="GAA4846358.1"/>
    <property type="molecule type" value="Genomic_DNA"/>
</dbReference>
<dbReference type="Proteomes" id="UP001501752">
    <property type="component" value="Unassembled WGS sequence"/>
</dbReference>
<evidence type="ECO:0008006" key="3">
    <source>
        <dbReference type="Google" id="ProtNLM"/>
    </source>
</evidence>
<evidence type="ECO:0000313" key="1">
    <source>
        <dbReference type="EMBL" id="GAA4846358.1"/>
    </source>
</evidence>
<keyword evidence="2" id="KW-1185">Reference proteome</keyword>
<sequence length="63" mass="6440">MLFTVSAAVLFGVALALMLRFKAVSTSGAVVAALFGFYLASTGIAPSVNNAVVSLFHALQGLH</sequence>
<evidence type="ECO:0000313" key="2">
    <source>
        <dbReference type="Proteomes" id="UP001501752"/>
    </source>
</evidence>
<name>A0ABP9DHN3_9ACTN</name>
<gene>
    <name evidence="1" type="ORF">GCM10023235_23760</name>
</gene>
<protein>
    <recommendedName>
        <fullName evidence="3">DUF2304 domain-containing protein</fullName>
    </recommendedName>
</protein>
<organism evidence="1 2">
    <name type="scientific">Kitasatospora terrestris</name>
    <dbReference type="NCBI Taxonomy" id="258051"/>
    <lineage>
        <taxon>Bacteria</taxon>
        <taxon>Bacillati</taxon>
        <taxon>Actinomycetota</taxon>
        <taxon>Actinomycetes</taxon>
        <taxon>Kitasatosporales</taxon>
        <taxon>Streptomycetaceae</taxon>
        <taxon>Kitasatospora</taxon>
    </lineage>
</organism>
<accession>A0ABP9DHN3</accession>
<comment type="caution">
    <text evidence="1">The sequence shown here is derived from an EMBL/GenBank/DDBJ whole genome shotgun (WGS) entry which is preliminary data.</text>
</comment>
<dbReference type="RefSeq" id="WP_345696768.1">
    <property type="nucleotide sequence ID" value="NZ_BAABIS010000001.1"/>
</dbReference>